<dbReference type="EMBL" id="VDCV01000012">
    <property type="protein sequence ID" value="KAB5532433.1"/>
    <property type="molecule type" value="Genomic_DNA"/>
</dbReference>
<evidence type="ECO:0000256" key="1">
    <source>
        <dbReference type="SAM" id="MobiDB-lite"/>
    </source>
</evidence>
<name>A0A5N5KQ01_9ROSI</name>
<reference evidence="3" key="1">
    <citation type="journal article" date="2019" name="Gigascience">
        <title>De novo genome assembly of the endangered Acer yangbiense, a plant species with extremely small populations endemic to Yunnan Province, China.</title>
        <authorList>
            <person name="Yang J."/>
            <person name="Wariss H.M."/>
            <person name="Tao L."/>
            <person name="Zhang R."/>
            <person name="Yun Q."/>
            <person name="Hollingsworth P."/>
            <person name="Dao Z."/>
            <person name="Luo G."/>
            <person name="Guo H."/>
            <person name="Ma Y."/>
            <person name="Sun W."/>
        </authorList>
    </citation>
    <scope>NUCLEOTIDE SEQUENCE [LARGE SCALE GENOMIC DNA]</scope>
    <source>
        <strain evidence="3">cv. br00</strain>
    </source>
</reference>
<proteinExistence type="predicted"/>
<dbReference type="AlphaFoldDB" id="A0A5N5KQ01"/>
<evidence type="ECO:0000313" key="3">
    <source>
        <dbReference type="Proteomes" id="UP000326939"/>
    </source>
</evidence>
<gene>
    <name evidence="2" type="ORF">DKX38_019103</name>
</gene>
<accession>A0A5N5KQ01</accession>
<evidence type="ECO:0000313" key="2">
    <source>
        <dbReference type="EMBL" id="KAB5532433.1"/>
    </source>
</evidence>
<protein>
    <recommendedName>
        <fullName evidence="4">F-box domain-containing protein</fullName>
    </recommendedName>
</protein>
<sequence length="225" mass="25758">MSVKCPRLRRLVLPARNRVETVMIEAIDLLKDLESLTMPSIVNSPLLVQAIATNCRNFRHIDLHLGESAMPGSAQHIALPFSRSPANSCIETQHPDINYGSQNSDKDEDTNQSNKITNSHKSCYNIGETLCNSVFLLPAPRRIVRQLDKTILEKASWLRKFLTCMRDTCIMCQRTRNDEGLMRWYKYDEGLWKEDEEQNKTMLKEVTQAFCLFYVSCGDKKPNSG</sequence>
<comment type="caution">
    <text evidence="2">The sequence shown here is derived from an EMBL/GenBank/DDBJ whole genome shotgun (WGS) entry which is preliminary data.</text>
</comment>
<feature type="region of interest" description="Disordered" evidence="1">
    <location>
        <begin position="92"/>
        <end position="114"/>
    </location>
</feature>
<evidence type="ECO:0008006" key="4">
    <source>
        <dbReference type="Google" id="ProtNLM"/>
    </source>
</evidence>
<keyword evidence="3" id="KW-1185">Reference proteome</keyword>
<organism evidence="2 3">
    <name type="scientific">Salix brachista</name>
    <dbReference type="NCBI Taxonomy" id="2182728"/>
    <lineage>
        <taxon>Eukaryota</taxon>
        <taxon>Viridiplantae</taxon>
        <taxon>Streptophyta</taxon>
        <taxon>Embryophyta</taxon>
        <taxon>Tracheophyta</taxon>
        <taxon>Spermatophyta</taxon>
        <taxon>Magnoliopsida</taxon>
        <taxon>eudicotyledons</taxon>
        <taxon>Gunneridae</taxon>
        <taxon>Pentapetalae</taxon>
        <taxon>rosids</taxon>
        <taxon>fabids</taxon>
        <taxon>Malpighiales</taxon>
        <taxon>Salicaceae</taxon>
        <taxon>Saliceae</taxon>
        <taxon>Salix</taxon>
    </lineage>
</organism>
<dbReference type="Proteomes" id="UP000326939">
    <property type="component" value="Chromosome 12"/>
</dbReference>